<evidence type="ECO:0000256" key="1">
    <source>
        <dbReference type="ARBA" id="ARBA00004496"/>
    </source>
</evidence>
<comment type="catalytic activity">
    <reaction evidence="14">
        <text>adenosine(37) in tRNA + 2 reduced [2Fe-2S]-[ferredoxin] + 2 S-adenosyl-L-methionine = 2-methyladenosine(37) in tRNA + 5'-deoxyadenosine + L-methionine + 2 oxidized [2Fe-2S]-[ferredoxin] + S-adenosyl-L-homocysteine</text>
        <dbReference type="Rhea" id="RHEA:43332"/>
        <dbReference type="Rhea" id="RHEA-COMP:10000"/>
        <dbReference type="Rhea" id="RHEA-COMP:10001"/>
        <dbReference type="Rhea" id="RHEA-COMP:10162"/>
        <dbReference type="Rhea" id="RHEA-COMP:10485"/>
        <dbReference type="ChEBI" id="CHEBI:17319"/>
        <dbReference type="ChEBI" id="CHEBI:33737"/>
        <dbReference type="ChEBI" id="CHEBI:33738"/>
        <dbReference type="ChEBI" id="CHEBI:57844"/>
        <dbReference type="ChEBI" id="CHEBI:57856"/>
        <dbReference type="ChEBI" id="CHEBI:59789"/>
        <dbReference type="ChEBI" id="CHEBI:74411"/>
        <dbReference type="ChEBI" id="CHEBI:74497"/>
        <dbReference type="EC" id="2.1.1.192"/>
    </reaction>
</comment>
<evidence type="ECO:0000256" key="9">
    <source>
        <dbReference type="ARBA" id="ARBA00022694"/>
    </source>
</evidence>
<keyword evidence="12 14" id="KW-0411">Iron-sulfur</keyword>
<evidence type="ECO:0000256" key="8">
    <source>
        <dbReference type="ARBA" id="ARBA00022691"/>
    </source>
</evidence>
<keyword evidence="7 14" id="KW-0808">Transferase</keyword>
<keyword evidence="3 14" id="KW-0004">4Fe-4S</keyword>
<feature type="binding site" evidence="14">
    <location>
        <position position="117"/>
    </location>
    <ligand>
        <name>[4Fe-4S] cluster</name>
        <dbReference type="ChEBI" id="CHEBI:49883"/>
        <note>4Fe-4S-S-AdoMet</note>
    </ligand>
</feature>
<dbReference type="GO" id="GO:0032259">
    <property type="term" value="P:methylation"/>
    <property type="evidence" value="ECO:0007669"/>
    <property type="project" value="UniProtKB-KW"/>
</dbReference>
<keyword evidence="6 14" id="KW-0489">Methyltransferase</keyword>
<keyword evidence="4 14" id="KW-0963">Cytoplasm</keyword>
<evidence type="ECO:0000313" key="17">
    <source>
        <dbReference type="Proteomes" id="UP000887222"/>
    </source>
</evidence>
<dbReference type="InterPro" id="IPR004383">
    <property type="entry name" value="rRNA_lsu_MTrfase_RlmN/Cfr"/>
</dbReference>
<dbReference type="EMBL" id="BPMK01000011">
    <property type="protein sequence ID" value="GIZ52604.1"/>
    <property type="molecule type" value="Genomic_DNA"/>
</dbReference>
<feature type="binding site" evidence="14">
    <location>
        <position position="113"/>
    </location>
    <ligand>
        <name>[4Fe-4S] cluster</name>
        <dbReference type="ChEBI" id="CHEBI:49883"/>
        <note>4Fe-4S-S-AdoMet</note>
    </ligand>
</feature>
<name>A0ABQ4Q5X1_9BURK</name>
<evidence type="ECO:0000256" key="11">
    <source>
        <dbReference type="ARBA" id="ARBA00023004"/>
    </source>
</evidence>
<keyword evidence="10 14" id="KW-0479">Metal-binding</keyword>
<evidence type="ECO:0000256" key="12">
    <source>
        <dbReference type="ARBA" id="ARBA00023014"/>
    </source>
</evidence>
<comment type="subcellular location">
    <subcellularLocation>
        <location evidence="1 14">Cytoplasm</location>
    </subcellularLocation>
</comment>
<keyword evidence="11 14" id="KW-0408">Iron</keyword>
<comment type="caution">
    <text evidence="14">Lacks conserved residue(s) required for the propagation of feature annotation.</text>
</comment>
<dbReference type="GO" id="GO:0008168">
    <property type="term" value="F:methyltransferase activity"/>
    <property type="evidence" value="ECO:0007669"/>
    <property type="project" value="UniProtKB-KW"/>
</dbReference>
<dbReference type="InterPro" id="IPR058240">
    <property type="entry name" value="rSAM_sf"/>
</dbReference>
<keyword evidence="5 14" id="KW-0698">rRNA processing</keyword>
<feature type="active site" description="Proton acceptor" evidence="14">
    <location>
        <position position="93"/>
    </location>
</feature>
<comment type="catalytic activity">
    <reaction evidence="14">
        <text>adenosine(2503) in 23S rRNA + 2 reduced [2Fe-2S]-[ferredoxin] + 2 S-adenosyl-L-methionine = 2-methyladenosine(2503) in 23S rRNA + 5'-deoxyadenosine + L-methionine + 2 oxidized [2Fe-2S]-[ferredoxin] + S-adenosyl-L-homocysteine</text>
        <dbReference type="Rhea" id="RHEA:42916"/>
        <dbReference type="Rhea" id="RHEA-COMP:10000"/>
        <dbReference type="Rhea" id="RHEA-COMP:10001"/>
        <dbReference type="Rhea" id="RHEA-COMP:10152"/>
        <dbReference type="Rhea" id="RHEA-COMP:10282"/>
        <dbReference type="ChEBI" id="CHEBI:17319"/>
        <dbReference type="ChEBI" id="CHEBI:33737"/>
        <dbReference type="ChEBI" id="CHEBI:33738"/>
        <dbReference type="ChEBI" id="CHEBI:57844"/>
        <dbReference type="ChEBI" id="CHEBI:57856"/>
        <dbReference type="ChEBI" id="CHEBI:59789"/>
        <dbReference type="ChEBI" id="CHEBI:74411"/>
        <dbReference type="ChEBI" id="CHEBI:74497"/>
        <dbReference type="EC" id="2.1.1.192"/>
    </reaction>
</comment>
<dbReference type="PANTHER" id="PTHR30544:SF5">
    <property type="entry name" value="RADICAL SAM CORE DOMAIN-CONTAINING PROTEIN"/>
    <property type="match status" value="1"/>
</dbReference>
<dbReference type="HAMAP" id="MF_01849">
    <property type="entry name" value="RNA_methyltr_RlmN"/>
    <property type="match status" value="1"/>
</dbReference>
<dbReference type="Pfam" id="PF21016">
    <property type="entry name" value="RlmN_N"/>
    <property type="match status" value="1"/>
</dbReference>
<feature type="active site" description="S-methylcysteine intermediate" evidence="14">
    <location>
        <position position="350"/>
    </location>
</feature>
<evidence type="ECO:0000256" key="5">
    <source>
        <dbReference type="ARBA" id="ARBA00022552"/>
    </source>
</evidence>
<proteinExistence type="inferred from homology"/>
<comment type="miscellaneous">
    <text evidence="14">Reaction proceeds by a ping-pong mechanism involving intermediate methylation of a conserved cysteine residue.</text>
</comment>
<organism evidence="16 17">
    <name type="scientific">Noviherbaspirillum aridicola</name>
    <dbReference type="NCBI Taxonomy" id="2849687"/>
    <lineage>
        <taxon>Bacteria</taxon>
        <taxon>Pseudomonadati</taxon>
        <taxon>Pseudomonadota</taxon>
        <taxon>Betaproteobacteria</taxon>
        <taxon>Burkholderiales</taxon>
        <taxon>Oxalobacteraceae</taxon>
        <taxon>Noviherbaspirillum</taxon>
    </lineage>
</organism>
<evidence type="ECO:0000256" key="4">
    <source>
        <dbReference type="ARBA" id="ARBA00022490"/>
    </source>
</evidence>
<keyword evidence="17" id="KW-1185">Reference proteome</keyword>
<dbReference type="InterPro" id="IPR040072">
    <property type="entry name" value="Methyltransferase_A"/>
</dbReference>
<dbReference type="PROSITE" id="PS51918">
    <property type="entry name" value="RADICAL_SAM"/>
    <property type="match status" value="1"/>
</dbReference>
<dbReference type="InterPro" id="IPR013785">
    <property type="entry name" value="Aldolase_TIM"/>
</dbReference>
<dbReference type="EC" id="2.1.1.192" evidence="14"/>
<dbReference type="InterPro" id="IPR048641">
    <property type="entry name" value="RlmN_N"/>
</dbReference>
<protein>
    <recommendedName>
        <fullName evidence="14">Dual-specificity RNA methyltransferase RlmN</fullName>
        <ecNumber evidence="14">2.1.1.192</ecNumber>
    </recommendedName>
    <alternativeName>
        <fullName evidence="14">23S rRNA (adenine(2503)-C(2))-methyltransferase</fullName>
    </alternativeName>
    <alternativeName>
        <fullName evidence="14">23S rRNA m2A2503 methyltransferase</fullName>
    </alternativeName>
    <alternativeName>
        <fullName evidence="14">Ribosomal RNA large subunit methyltransferase N</fullName>
    </alternativeName>
    <alternativeName>
        <fullName evidence="14">tRNA (adenine(37)-C(2))-methyltransferase</fullName>
    </alternativeName>
    <alternativeName>
        <fullName evidence="14">tRNA m2A37 methyltransferase</fullName>
    </alternativeName>
</protein>
<feature type="domain" description="Radical SAM core" evidence="15">
    <location>
        <begin position="99"/>
        <end position="345"/>
    </location>
</feature>
<keyword evidence="8 14" id="KW-0949">S-adenosyl-L-methionine</keyword>
<dbReference type="InterPro" id="IPR027492">
    <property type="entry name" value="RNA_MTrfase_RlmN"/>
</dbReference>
<dbReference type="SFLD" id="SFLDF00275">
    <property type="entry name" value="adenosine_C2_methyltransferase"/>
    <property type="match status" value="1"/>
</dbReference>
<dbReference type="Gene3D" id="3.20.20.70">
    <property type="entry name" value="Aldolase class I"/>
    <property type="match status" value="1"/>
</dbReference>
<dbReference type="NCBIfam" id="TIGR00048">
    <property type="entry name" value="rRNA_mod_RlmN"/>
    <property type="match status" value="1"/>
</dbReference>
<evidence type="ECO:0000256" key="7">
    <source>
        <dbReference type="ARBA" id="ARBA00022679"/>
    </source>
</evidence>
<feature type="binding site" evidence="14">
    <location>
        <position position="307"/>
    </location>
    <ligand>
        <name>S-adenosyl-L-methionine</name>
        <dbReference type="ChEBI" id="CHEBI:59789"/>
    </ligand>
</feature>
<dbReference type="Pfam" id="PF04055">
    <property type="entry name" value="Radical_SAM"/>
    <property type="match status" value="1"/>
</dbReference>
<comment type="caution">
    <text evidence="16">The sequence shown here is derived from an EMBL/GenBank/DDBJ whole genome shotgun (WGS) entry which is preliminary data.</text>
</comment>
<feature type="binding site" evidence="14">
    <location>
        <position position="120"/>
    </location>
    <ligand>
        <name>[4Fe-4S] cluster</name>
        <dbReference type="ChEBI" id="CHEBI:49883"/>
        <note>4Fe-4S-S-AdoMet</note>
    </ligand>
</feature>
<dbReference type="PANTHER" id="PTHR30544">
    <property type="entry name" value="23S RRNA METHYLTRANSFERASE"/>
    <property type="match status" value="1"/>
</dbReference>
<dbReference type="Gene3D" id="1.10.150.530">
    <property type="match status" value="1"/>
</dbReference>
<sequence length="389" mass="42883">MTQLTNLLDFDPAQLAAFCAGLGEKPFRAKQLQRWIHQFGVGDFDAMTDLAKSLRDKLKTSATVVAPAVISDHTSADGTRKWLLDVGQGNAVETVFIPEENRGTLCVSTQAGCAVNCRFCSTGKQGFSRNLTVGEIIGQLWMAEFALRRSKGVEPGPKGERQITNVVMMGMGEPLLNFEPTVTALRLMLDDNAYGLSRRRVTVSTSGVVPMMDKLAQECPVALAVSLHASNDPLRDGLVPLNRKYPLAELMAACVRYLDHAPRDFITFEYCMLDGVNDSDEHARELVALVRQGSQPVPCKFNLIPFNPFPESGLKRSNNARIKAFAQILMDAGIVTTVRKTRGDDIDAACGQLAGEVQDRTRVQERMQKMVEYQKKFGPGFGRIVEVRK</sequence>
<dbReference type="Proteomes" id="UP000887222">
    <property type="component" value="Unassembled WGS sequence"/>
</dbReference>
<feature type="binding site" evidence="14">
    <location>
        <position position="204"/>
    </location>
    <ligand>
        <name>S-adenosyl-L-methionine</name>
        <dbReference type="ChEBI" id="CHEBI:59789"/>
    </ligand>
</feature>
<evidence type="ECO:0000313" key="16">
    <source>
        <dbReference type="EMBL" id="GIZ52604.1"/>
    </source>
</evidence>
<feature type="binding site" evidence="14">
    <location>
        <begin position="226"/>
        <end position="228"/>
    </location>
    <ligand>
        <name>S-adenosyl-L-methionine</name>
        <dbReference type="ChEBI" id="CHEBI:59789"/>
    </ligand>
</feature>
<keyword evidence="9 14" id="KW-0819">tRNA processing</keyword>
<evidence type="ECO:0000259" key="15">
    <source>
        <dbReference type="PROSITE" id="PS51918"/>
    </source>
</evidence>
<comment type="function">
    <text evidence="14">Specifically methylates position 2 of adenine 2503 in 23S rRNA and position 2 of adenine 37 in tRNAs. m2A2503 modification seems to play a crucial role in the proofreading step occurring at the peptidyl transferase center and thus would serve to optimize ribosomal fidelity.</text>
</comment>
<evidence type="ECO:0000256" key="13">
    <source>
        <dbReference type="ARBA" id="ARBA00023157"/>
    </source>
</evidence>
<evidence type="ECO:0000256" key="14">
    <source>
        <dbReference type="HAMAP-Rule" id="MF_01849"/>
    </source>
</evidence>
<evidence type="ECO:0000256" key="10">
    <source>
        <dbReference type="ARBA" id="ARBA00022723"/>
    </source>
</evidence>
<keyword evidence="13 14" id="KW-1015">Disulfide bond</keyword>
<accession>A0ABQ4Q5X1</accession>
<comment type="similarity">
    <text evidence="2 14">Belongs to the radical SAM superfamily. RlmN family.</text>
</comment>
<gene>
    <name evidence="14 16" type="primary">rlmN</name>
    <name evidence="16" type="ORF">NCCP691_26180</name>
</gene>
<dbReference type="RefSeq" id="WP_220809032.1">
    <property type="nucleotide sequence ID" value="NZ_BPMK01000011.1"/>
</dbReference>
<dbReference type="SFLD" id="SFLDG01062">
    <property type="entry name" value="methyltransferase_(Class_A)"/>
    <property type="match status" value="1"/>
</dbReference>
<dbReference type="SFLD" id="SFLDS00029">
    <property type="entry name" value="Radical_SAM"/>
    <property type="match status" value="1"/>
</dbReference>
<dbReference type="CDD" id="cd01335">
    <property type="entry name" value="Radical_SAM"/>
    <property type="match status" value="1"/>
</dbReference>
<evidence type="ECO:0000256" key="2">
    <source>
        <dbReference type="ARBA" id="ARBA00007544"/>
    </source>
</evidence>
<evidence type="ECO:0000256" key="3">
    <source>
        <dbReference type="ARBA" id="ARBA00022485"/>
    </source>
</evidence>
<dbReference type="InterPro" id="IPR007197">
    <property type="entry name" value="rSAM"/>
</dbReference>
<feature type="binding site" evidence="14">
    <location>
        <begin position="172"/>
        <end position="173"/>
    </location>
    <ligand>
        <name>S-adenosyl-L-methionine</name>
        <dbReference type="ChEBI" id="CHEBI:59789"/>
    </ligand>
</feature>
<dbReference type="SUPFAM" id="SSF102114">
    <property type="entry name" value="Radical SAM enzymes"/>
    <property type="match status" value="1"/>
</dbReference>
<reference evidence="16 17" key="1">
    <citation type="journal article" date="2022" name="Int. J. Syst. Evol. Microbiol.">
        <title>Noviherbaspirillum aridicola sp. nov., isolated from an arid soil in Pakistan.</title>
        <authorList>
            <person name="Khan I.U."/>
            <person name="Saqib M."/>
            <person name="Amin A."/>
            <person name="Hussain F."/>
            <person name="Li L."/>
            <person name="Liu Y.H."/>
            <person name="Fang B.Z."/>
            <person name="Ahmed I."/>
            <person name="Li W.J."/>
        </authorList>
    </citation>
    <scope>NUCLEOTIDE SEQUENCE [LARGE SCALE GENOMIC DNA]</scope>
    <source>
        <strain evidence="16 17">NCCP-691</strain>
    </source>
</reference>
<evidence type="ECO:0000256" key="6">
    <source>
        <dbReference type="ARBA" id="ARBA00022603"/>
    </source>
</evidence>
<dbReference type="PIRSF" id="PIRSF006004">
    <property type="entry name" value="CHP00048"/>
    <property type="match status" value="1"/>
</dbReference>
<comment type="cofactor">
    <cofactor evidence="14">
        <name>[4Fe-4S] cluster</name>
        <dbReference type="ChEBI" id="CHEBI:49883"/>
    </cofactor>
    <text evidence="14">Binds 1 [4Fe-4S] cluster. The cluster is coordinated with 3 cysteines and an exchangeable S-adenosyl-L-methionine.</text>
</comment>